<dbReference type="SUPFAM" id="SSF52540">
    <property type="entry name" value="P-loop containing nucleoside triphosphate hydrolases"/>
    <property type="match status" value="1"/>
</dbReference>
<dbReference type="CDD" id="cd00009">
    <property type="entry name" value="AAA"/>
    <property type="match status" value="1"/>
</dbReference>
<gene>
    <name evidence="7" type="ORF">X474_16880</name>
</gene>
<dbReference type="Pfam" id="PF00158">
    <property type="entry name" value="Sigma54_activat"/>
    <property type="match status" value="1"/>
</dbReference>
<name>A0A0D2J3W4_9BACT</name>
<dbReference type="PROSITE" id="PS50045">
    <property type="entry name" value="SIGMA54_INTERACT_4"/>
    <property type="match status" value="1"/>
</dbReference>
<dbReference type="Gene3D" id="1.10.8.60">
    <property type="match status" value="1"/>
</dbReference>
<feature type="domain" description="Sigma-54 factor interaction" evidence="6">
    <location>
        <begin position="692"/>
        <end position="920"/>
    </location>
</feature>
<keyword evidence="1" id="KW-0547">Nucleotide-binding</keyword>
<dbReference type="GO" id="GO:0005524">
    <property type="term" value="F:ATP binding"/>
    <property type="evidence" value="ECO:0007669"/>
    <property type="project" value="UniProtKB-KW"/>
</dbReference>
<comment type="caution">
    <text evidence="7">The sequence shown here is derived from an EMBL/GenBank/DDBJ whole genome shotgun (WGS) entry which is preliminary data.</text>
</comment>
<dbReference type="InterPro" id="IPR011990">
    <property type="entry name" value="TPR-like_helical_dom_sf"/>
</dbReference>
<dbReference type="EMBL" id="AZAC01000022">
    <property type="protein sequence ID" value="KIX12869.1"/>
    <property type="molecule type" value="Genomic_DNA"/>
</dbReference>
<keyword evidence="7" id="KW-0418">Kinase</keyword>
<keyword evidence="8" id="KW-1185">Reference proteome</keyword>
<keyword evidence="4" id="KW-0238">DNA-binding</keyword>
<dbReference type="PROSITE" id="PS00688">
    <property type="entry name" value="SIGMA54_INTERACT_3"/>
    <property type="match status" value="1"/>
</dbReference>
<dbReference type="SUPFAM" id="SSF48452">
    <property type="entry name" value="TPR-like"/>
    <property type="match status" value="1"/>
</dbReference>
<dbReference type="AlphaFoldDB" id="A0A0D2J3W4"/>
<dbReference type="SMART" id="SM00382">
    <property type="entry name" value="AAA"/>
    <property type="match status" value="1"/>
</dbReference>
<evidence type="ECO:0000256" key="2">
    <source>
        <dbReference type="ARBA" id="ARBA00022840"/>
    </source>
</evidence>
<dbReference type="InterPro" id="IPR025943">
    <property type="entry name" value="Sigma_54_int_dom_ATP-bd_2"/>
</dbReference>
<dbReference type="Gene3D" id="3.40.50.300">
    <property type="entry name" value="P-loop containing nucleotide triphosphate hydrolases"/>
    <property type="match status" value="1"/>
</dbReference>
<evidence type="ECO:0000256" key="5">
    <source>
        <dbReference type="ARBA" id="ARBA00023163"/>
    </source>
</evidence>
<dbReference type="Pfam" id="PF25601">
    <property type="entry name" value="AAA_lid_14"/>
    <property type="match status" value="1"/>
</dbReference>
<reference evidence="7 8" key="1">
    <citation type="submission" date="2013-11" db="EMBL/GenBank/DDBJ databases">
        <title>Metagenomic analysis of a methanogenic consortium involved in long chain n-alkane degradation.</title>
        <authorList>
            <person name="Davidova I.A."/>
            <person name="Callaghan A.V."/>
            <person name="Wawrik B."/>
            <person name="Pruitt S."/>
            <person name="Marks C."/>
            <person name="Duncan K.E."/>
            <person name="Suflita J.M."/>
        </authorList>
    </citation>
    <scope>NUCLEOTIDE SEQUENCE [LARGE SCALE GENOMIC DNA]</scope>
    <source>
        <strain evidence="7 8">SPR</strain>
    </source>
</reference>
<sequence>MELSECIKEIGRLGLLEEENSSVVSITPVKRLPKNLVSQALLASTFFPENTVASALYSYYKKDFKSFLGQALATLRTLIAKDRPLAIRRAYDALAYGILKMRIPLTDKELCFNFIDKCMQIQRDILWFPSNSKNQILLFCKIKGMAFYVGDKRSIGYINVCMGSLNQKTRSISKMRLYHKNMKNGKDVILSLGDNDIIMLSSPFIVLYSFLEADFTTALNFAYTILFSEEEDCDACLNTTLYSYASLCAVNMGNYELGSKILISGIKRIEELDKNINTNTLKAFLAYVYILQQHYEEALTIIDGLLGMHAWSIMTYADLWISRALAFYHYKRGELKKSYACFKNLLQESSYRGISHSNYVAAPFVVELLGAYYIAGFHSPQELTIHEELKYAMASPSKVVKAVALRVAGEVQAHDHGWNDPLVSTYLGKSLSLFRSISAPPDMAKTLCTLACMYQAKGEMKKARENAGEAWSICQRYGQPFWPEELSSLLATSIKRESTQPVSCLEISTQLIGNFKSQSTFNTGHNLLNSLFGSLLVTFGVGTGCVFYAADKSLEQKLSVNMERKRGGKTLTEEQKIDIRETLQEKRSHVKERVINNGGMNGSSLWGSTTSRERYLSINIFVEAQNYGTYIFNVSGNMLAHIADSINGDLIDFIESCLSAQICIYMAQKDAWQDRLETSRKITDHSEEHTDFYFHSRSMRDIIDRVDRLARKDTTVMILGESGVGKELIAKRFHDKSLRSGEFISVNLANIPYELFESECYGHEKGSFTGANYQKKGLFELADNGTLFIDEVGDIPLSLQVKLLRVLQDRQFMRVGGTKHLHSNFRLITATNRDINSLVEHGQFREDLYYRLNVVSIRIPPLREREEDIFFLADYFLQIYCARYRIPQKHLSADIKQKIKDYSWPGNVRQLKNYIERYCVLSEKDLLFPPMEADVQQQEITPSSTEAVPNLFAENPTLQELGDAYFEYIYTQTNGTVGGSNGISAIMGISRTTAYNWIERLGLKNKYKRVLRRS</sequence>
<dbReference type="PROSITE" id="PS00675">
    <property type="entry name" value="SIGMA54_INTERACT_1"/>
    <property type="match status" value="1"/>
</dbReference>
<keyword evidence="3" id="KW-0805">Transcription regulation</keyword>
<dbReference type="Gene3D" id="1.25.40.10">
    <property type="entry name" value="Tetratricopeptide repeat domain"/>
    <property type="match status" value="1"/>
</dbReference>
<dbReference type="PATRIC" id="fig|1429043.3.peg.3574"/>
<protein>
    <submittedName>
        <fullName evidence="7">Histidine kinase</fullName>
    </submittedName>
</protein>
<dbReference type="PANTHER" id="PTHR32071:SF57">
    <property type="entry name" value="C4-DICARBOXYLATE TRANSPORT TRANSCRIPTIONAL REGULATORY PROTEIN DCTD"/>
    <property type="match status" value="1"/>
</dbReference>
<dbReference type="InterPro" id="IPR025662">
    <property type="entry name" value="Sigma_54_int_dom_ATP-bd_1"/>
</dbReference>
<organism evidence="7 8">
    <name type="scientific">Dethiosulfatarculus sandiegensis</name>
    <dbReference type="NCBI Taxonomy" id="1429043"/>
    <lineage>
        <taxon>Bacteria</taxon>
        <taxon>Pseudomonadati</taxon>
        <taxon>Thermodesulfobacteriota</taxon>
        <taxon>Desulfarculia</taxon>
        <taxon>Desulfarculales</taxon>
        <taxon>Desulfarculaceae</taxon>
        <taxon>Dethiosulfatarculus</taxon>
    </lineage>
</organism>
<evidence type="ECO:0000259" key="6">
    <source>
        <dbReference type="PROSITE" id="PS50045"/>
    </source>
</evidence>
<dbReference type="GO" id="GO:0006355">
    <property type="term" value="P:regulation of DNA-templated transcription"/>
    <property type="evidence" value="ECO:0007669"/>
    <property type="project" value="InterPro"/>
</dbReference>
<dbReference type="PANTHER" id="PTHR32071">
    <property type="entry name" value="TRANSCRIPTIONAL REGULATORY PROTEIN"/>
    <property type="match status" value="1"/>
</dbReference>
<keyword evidence="2" id="KW-0067">ATP-binding</keyword>
<dbReference type="InterPro" id="IPR058031">
    <property type="entry name" value="AAA_lid_NorR"/>
</dbReference>
<dbReference type="GO" id="GO:0003677">
    <property type="term" value="F:DNA binding"/>
    <property type="evidence" value="ECO:0007669"/>
    <property type="project" value="UniProtKB-KW"/>
</dbReference>
<dbReference type="PROSITE" id="PS00676">
    <property type="entry name" value="SIGMA54_INTERACT_2"/>
    <property type="match status" value="1"/>
</dbReference>
<keyword evidence="7" id="KW-0808">Transferase</keyword>
<dbReference type="GO" id="GO:0016301">
    <property type="term" value="F:kinase activity"/>
    <property type="evidence" value="ECO:0007669"/>
    <property type="project" value="UniProtKB-KW"/>
</dbReference>
<keyword evidence="5" id="KW-0804">Transcription</keyword>
<dbReference type="InterPro" id="IPR002078">
    <property type="entry name" value="Sigma_54_int"/>
</dbReference>
<dbReference type="Proteomes" id="UP000032233">
    <property type="component" value="Unassembled WGS sequence"/>
</dbReference>
<dbReference type="STRING" id="1429043.X474_16880"/>
<proteinExistence type="predicted"/>
<evidence type="ECO:0000256" key="1">
    <source>
        <dbReference type="ARBA" id="ARBA00022741"/>
    </source>
</evidence>
<evidence type="ECO:0000256" key="4">
    <source>
        <dbReference type="ARBA" id="ARBA00023125"/>
    </source>
</evidence>
<evidence type="ECO:0000256" key="3">
    <source>
        <dbReference type="ARBA" id="ARBA00023015"/>
    </source>
</evidence>
<dbReference type="FunFam" id="3.40.50.300:FF:000006">
    <property type="entry name" value="DNA-binding transcriptional regulator NtrC"/>
    <property type="match status" value="1"/>
</dbReference>
<evidence type="ECO:0000313" key="8">
    <source>
        <dbReference type="Proteomes" id="UP000032233"/>
    </source>
</evidence>
<dbReference type="InParanoid" id="A0A0D2J3W4"/>
<dbReference type="InterPro" id="IPR025944">
    <property type="entry name" value="Sigma_54_int_dom_CS"/>
</dbReference>
<dbReference type="InterPro" id="IPR003593">
    <property type="entry name" value="AAA+_ATPase"/>
</dbReference>
<dbReference type="InterPro" id="IPR027417">
    <property type="entry name" value="P-loop_NTPase"/>
</dbReference>
<accession>A0A0D2J3W4</accession>
<evidence type="ECO:0000313" key="7">
    <source>
        <dbReference type="EMBL" id="KIX12869.1"/>
    </source>
</evidence>
<dbReference type="RefSeq" id="WP_052515259.1">
    <property type="nucleotide sequence ID" value="NZ_AZAC01000022.1"/>
</dbReference>